<evidence type="ECO:0000313" key="2">
    <source>
        <dbReference type="EMBL" id="SVB29344.1"/>
    </source>
</evidence>
<reference evidence="2" key="1">
    <citation type="submission" date="2018-05" db="EMBL/GenBank/DDBJ databases">
        <authorList>
            <person name="Lanie J.A."/>
            <person name="Ng W.-L."/>
            <person name="Kazmierczak K.M."/>
            <person name="Andrzejewski T.M."/>
            <person name="Davidsen T.M."/>
            <person name="Wayne K.J."/>
            <person name="Tettelin H."/>
            <person name="Glass J.I."/>
            <person name="Rusch D."/>
            <person name="Podicherti R."/>
            <person name="Tsui H.-C.T."/>
            <person name="Winkler M.E."/>
        </authorList>
    </citation>
    <scope>NUCLEOTIDE SEQUENCE</scope>
</reference>
<protein>
    <recommendedName>
        <fullName evidence="1">Thioredoxin domain-containing protein</fullName>
    </recommendedName>
</protein>
<sequence>MGGWVDLDMVRYISLLLFIGLAWGQTNQVPSTQVVMDSAFETAKNENKHILLIFHTNWCDFCKMFFEGFNNKDSEPFFKESYIITTLNPLDKNHLVNDGAMEYYGELLENDKVGWPSTFIIDKNGNKLDKYYGFPTSDNAIDSLLTVLNNFSQLDKEQNDLYLDILAEYFKNMN</sequence>
<dbReference type="InterPro" id="IPR036249">
    <property type="entry name" value="Thioredoxin-like_sf"/>
</dbReference>
<name>A0A382CU66_9ZZZZ</name>
<proteinExistence type="predicted"/>
<dbReference type="Pfam" id="PF03190">
    <property type="entry name" value="Thioredox_DsbH"/>
    <property type="match status" value="1"/>
</dbReference>
<feature type="domain" description="Thioredoxin" evidence="1">
    <location>
        <begin position="29"/>
        <end position="153"/>
    </location>
</feature>
<dbReference type="PROSITE" id="PS51352">
    <property type="entry name" value="THIOREDOXIN_2"/>
    <property type="match status" value="1"/>
</dbReference>
<dbReference type="InterPro" id="IPR004879">
    <property type="entry name" value="Ssp411-like_TRX"/>
</dbReference>
<dbReference type="Gene3D" id="3.40.30.10">
    <property type="entry name" value="Glutaredoxin"/>
    <property type="match status" value="1"/>
</dbReference>
<dbReference type="EMBL" id="UINC01036021">
    <property type="protein sequence ID" value="SVB29344.1"/>
    <property type="molecule type" value="Genomic_DNA"/>
</dbReference>
<accession>A0A382CU66</accession>
<organism evidence="2">
    <name type="scientific">marine metagenome</name>
    <dbReference type="NCBI Taxonomy" id="408172"/>
    <lineage>
        <taxon>unclassified sequences</taxon>
        <taxon>metagenomes</taxon>
        <taxon>ecological metagenomes</taxon>
    </lineage>
</organism>
<dbReference type="InterPro" id="IPR013766">
    <property type="entry name" value="Thioredoxin_domain"/>
</dbReference>
<dbReference type="AlphaFoldDB" id="A0A382CU66"/>
<gene>
    <name evidence="2" type="ORF">METZ01_LOCUS182198</name>
</gene>
<evidence type="ECO:0000259" key="1">
    <source>
        <dbReference type="PROSITE" id="PS51352"/>
    </source>
</evidence>
<dbReference type="SUPFAM" id="SSF52833">
    <property type="entry name" value="Thioredoxin-like"/>
    <property type="match status" value="1"/>
</dbReference>